<dbReference type="SMART" id="SM00408">
    <property type="entry name" value="IGc2"/>
    <property type="match status" value="1"/>
</dbReference>
<dbReference type="Proteomes" id="UP000250572">
    <property type="component" value="Unassembled WGS sequence"/>
</dbReference>
<keyword evidence="3" id="KW-0812">Transmembrane</keyword>
<evidence type="ECO:0000256" key="4">
    <source>
        <dbReference type="ARBA" id="ARBA00022729"/>
    </source>
</evidence>
<gene>
    <name evidence="13" type="ORF">CCH79_00001917</name>
</gene>
<feature type="region of interest" description="Disordered" evidence="11">
    <location>
        <begin position="553"/>
        <end position="600"/>
    </location>
</feature>
<keyword evidence="4" id="KW-0732">Signal</keyword>
<dbReference type="InterPro" id="IPR036179">
    <property type="entry name" value="Ig-like_dom_sf"/>
</dbReference>
<dbReference type="InterPro" id="IPR051713">
    <property type="entry name" value="T-cell_Activation_Regulation"/>
</dbReference>
<dbReference type="PANTHER" id="PTHR25466:SF14">
    <property type="entry name" value="BUTYROPHILIN SUBFAMILY 2 MEMBER A2-LIKE-RELATED"/>
    <property type="match status" value="1"/>
</dbReference>
<dbReference type="InterPro" id="IPR013162">
    <property type="entry name" value="CD80_C2-set"/>
</dbReference>
<evidence type="ECO:0000256" key="8">
    <source>
        <dbReference type="ARBA" id="ARBA00023170"/>
    </source>
</evidence>
<dbReference type="Pfam" id="PF07686">
    <property type="entry name" value="V-set"/>
    <property type="match status" value="2"/>
</dbReference>
<dbReference type="SMART" id="SM00406">
    <property type="entry name" value="IGv"/>
    <property type="match status" value="1"/>
</dbReference>
<keyword evidence="10" id="KW-0393">Immunoglobulin domain</keyword>
<dbReference type="PANTHER" id="PTHR25466">
    <property type="entry name" value="T-LYMPHOCYTE ACTIVATION ANTIGEN"/>
    <property type="match status" value="1"/>
</dbReference>
<evidence type="ECO:0000256" key="6">
    <source>
        <dbReference type="ARBA" id="ARBA00023136"/>
    </source>
</evidence>
<organism evidence="13 14">
    <name type="scientific">Gambusia affinis</name>
    <name type="common">Western mosquitofish</name>
    <name type="synonym">Heterandria affinis</name>
    <dbReference type="NCBI Taxonomy" id="33528"/>
    <lineage>
        <taxon>Eukaryota</taxon>
        <taxon>Metazoa</taxon>
        <taxon>Chordata</taxon>
        <taxon>Craniata</taxon>
        <taxon>Vertebrata</taxon>
        <taxon>Euteleostomi</taxon>
        <taxon>Actinopterygii</taxon>
        <taxon>Neopterygii</taxon>
        <taxon>Teleostei</taxon>
        <taxon>Neoteleostei</taxon>
        <taxon>Acanthomorphata</taxon>
        <taxon>Ovalentaria</taxon>
        <taxon>Atherinomorphae</taxon>
        <taxon>Cyprinodontiformes</taxon>
        <taxon>Poeciliidae</taxon>
        <taxon>Poeciliinae</taxon>
        <taxon>Gambusia</taxon>
    </lineage>
</organism>
<dbReference type="InterPro" id="IPR003598">
    <property type="entry name" value="Ig_sub2"/>
</dbReference>
<dbReference type="InterPro" id="IPR003599">
    <property type="entry name" value="Ig_sub"/>
</dbReference>
<feature type="compositionally biased region" description="Basic and acidic residues" evidence="11">
    <location>
        <begin position="574"/>
        <end position="600"/>
    </location>
</feature>
<feature type="domain" description="Ig-like" evidence="12">
    <location>
        <begin position="165"/>
        <end position="264"/>
    </location>
</feature>
<dbReference type="GO" id="GO:0042130">
    <property type="term" value="P:negative regulation of T cell proliferation"/>
    <property type="evidence" value="ECO:0007669"/>
    <property type="project" value="TreeGrafter"/>
</dbReference>
<dbReference type="SMART" id="SM00409">
    <property type="entry name" value="IG"/>
    <property type="match status" value="2"/>
</dbReference>
<evidence type="ECO:0000256" key="3">
    <source>
        <dbReference type="ARBA" id="ARBA00022692"/>
    </source>
</evidence>
<protein>
    <recommendedName>
        <fullName evidence="12">Ig-like domain-containing protein</fullName>
    </recommendedName>
</protein>
<dbReference type="FunFam" id="2.60.40.10:FF:000142">
    <property type="entry name" value="V-set domain-containing T-cell activation inhibitor 1"/>
    <property type="match status" value="1"/>
</dbReference>
<evidence type="ECO:0000256" key="2">
    <source>
        <dbReference type="ARBA" id="ARBA00022475"/>
    </source>
</evidence>
<dbReference type="Gene3D" id="2.60.40.10">
    <property type="entry name" value="Immunoglobulins"/>
    <property type="match status" value="3"/>
</dbReference>
<dbReference type="GO" id="GO:0071222">
    <property type="term" value="P:cellular response to lipopolysaccharide"/>
    <property type="evidence" value="ECO:0007669"/>
    <property type="project" value="TreeGrafter"/>
</dbReference>
<evidence type="ECO:0000256" key="11">
    <source>
        <dbReference type="SAM" id="MobiDB-lite"/>
    </source>
</evidence>
<evidence type="ECO:0000256" key="1">
    <source>
        <dbReference type="ARBA" id="ARBA00004251"/>
    </source>
</evidence>
<evidence type="ECO:0000256" key="9">
    <source>
        <dbReference type="ARBA" id="ARBA00023180"/>
    </source>
</evidence>
<name>A0A315VJF3_GAMAF</name>
<evidence type="ECO:0000256" key="7">
    <source>
        <dbReference type="ARBA" id="ARBA00023157"/>
    </source>
</evidence>
<dbReference type="EMBL" id="NHOQ01001678">
    <property type="protein sequence ID" value="PWA23127.1"/>
    <property type="molecule type" value="Genomic_DNA"/>
</dbReference>
<feature type="compositionally biased region" description="Basic and acidic residues" evidence="11">
    <location>
        <begin position="553"/>
        <end position="563"/>
    </location>
</feature>
<reference evidence="13 14" key="1">
    <citation type="journal article" date="2018" name="G3 (Bethesda)">
        <title>A High-Quality Reference Genome for the Invasive Mosquitofish Gambusia affinis Using a Chicago Library.</title>
        <authorList>
            <person name="Hoffberg S.L."/>
            <person name="Troendle N.J."/>
            <person name="Glenn T.C."/>
            <person name="Mahmud O."/>
            <person name="Louha S."/>
            <person name="Chalopin D."/>
            <person name="Bennetzen J.L."/>
            <person name="Mauricio R."/>
        </authorList>
    </citation>
    <scope>NUCLEOTIDE SEQUENCE [LARGE SCALE GENOMIC DNA]</scope>
    <source>
        <strain evidence="13">NE01/NJP1002.9</strain>
        <tissue evidence="13">Muscle</tissue>
    </source>
</reference>
<dbReference type="GO" id="GO:0042102">
    <property type="term" value="P:positive regulation of T cell proliferation"/>
    <property type="evidence" value="ECO:0007669"/>
    <property type="project" value="TreeGrafter"/>
</dbReference>
<dbReference type="SUPFAM" id="SSF48726">
    <property type="entry name" value="Immunoglobulin"/>
    <property type="match status" value="2"/>
</dbReference>
<dbReference type="InterPro" id="IPR007110">
    <property type="entry name" value="Ig-like_dom"/>
</dbReference>
<accession>A0A315VJF3</accession>
<comment type="caution">
    <text evidence="13">The sequence shown here is derived from an EMBL/GenBank/DDBJ whole genome shotgun (WGS) entry which is preliminary data.</text>
</comment>
<proteinExistence type="predicted"/>
<keyword evidence="5" id="KW-1133">Transmembrane helix</keyword>
<dbReference type="CDD" id="cd16091">
    <property type="entry name" value="IgV_HHLA2"/>
    <property type="match status" value="1"/>
</dbReference>
<evidence type="ECO:0000313" key="13">
    <source>
        <dbReference type="EMBL" id="PWA23127.1"/>
    </source>
</evidence>
<evidence type="ECO:0000313" key="14">
    <source>
        <dbReference type="Proteomes" id="UP000250572"/>
    </source>
</evidence>
<keyword evidence="7" id="KW-1015">Disulfide bond</keyword>
<dbReference type="Pfam" id="PF08205">
    <property type="entry name" value="C2-set_2"/>
    <property type="match status" value="1"/>
</dbReference>
<sequence>MGELKIEWDLSILQLLHLLHRGEIVDSSVLDDGQKDEQEACPQVDVYGFDVRHLWHRGRDTGDDGGHGHSQAKTISLKARRASLMIEQGLQMREELKCPSQYFSVSTRHGCPGLLVTRPCPGCTHSVLPGKHQVISTLSFTLISHNMVNISGDIQQLSAILLPDLNVTCIIQDDCVLPCSFRPTGTVVIHWYKQQIPVHSYYYHKDQFGLQNKHFSGRTSLFNSHIPQGNASLLLRRVKVQDKGRYKCYTSTRKGNQEMFVNLELRAPIQSVTMEMSDEKATCTSHNIYPMPQVMWAMEPPSAQEALENSTIRTTDHKGLFTVESTLRIVGNLSDRTYFCSFMSADRNQVWTASRKNQENITHEEGHPLSISCMAPHSIENFSLTWTVSSLAEQTLILKYDNRTGHMVNLWEGQAVLDQDQLLQGDGSLLLSRPDSMEHSGTYTCTFSGFQSRHIVQTKVNITVALISVDEKNQQRSWWSTAASAAFVLFTIIVALPQCARQRALEARKVSHTLNGAGLVEDGLRLCKDLSSSTSCKVEQPGAGCNRQSAHFEVHEEQSDVHSAESCNETSETESDHEKEENPQESPAEEHEVPQSERFE</sequence>
<dbReference type="PROSITE" id="PS50835">
    <property type="entry name" value="IG_LIKE"/>
    <property type="match status" value="2"/>
</dbReference>
<dbReference type="GO" id="GO:0007166">
    <property type="term" value="P:cell surface receptor signaling pathway"/>
    <property type="evidence" value="ECO:0007669"/>
    <property type="project" value="TreeGrafter"/>
</dbReference>
<comment type="subcellular location">
    <subcellularLocation>
        <location evidence="1">Cell membrane</location>
        <topology evidence="1">Single-pass type I membrane protein</topology>
    </subcellularLocation>
</comment>
<dbReference type="GO" id="GO:0009897">
    <property type="term" value="C:external side of plasma membrane"/>
    <property type="evidence" value="ECO:0007669"/>
    <property type="project" value="TreeGrafter"/>
</dbReference>
<keyword evidence="9" id="KW-0325">Glycoprotein</keyword>
<feature type="non-terminal residue" evidence="13">
    <location>
        <position position="600"/>
    </location>
</feature>
<keyword evidence="8" id="KW-0675">Receptor</keyword>
<evidence type="ECO:0000259" key="12">
    <source>
        <dbReference type="PROSITE" id="PS50835"/>
    </source>
</evidence>
<keyword evidence="14" id="KW-1185">Reference proteome</keyword>
<dbReference type="InterPro" id="IPR013783">
    <property type="entry name" value="Ig-like_fold"/>
</dbReference>
<dbReference type="GO" id="GO:0006955">
    <property type="term" value="P:immune response"/>
    <property type="evidence" value="ECO:0007669"/>
    <property type="project" value="TreeGrafter"/>
</dbReference>
<evidence type="ECO:0000256" key="10">
    <source>
        <dbReference type="ARBA" id="ARBA00023319"/>
    </source>
</evidence>
<keyword evidence="6" id="KW-0472">Membrane</keyword>
<dbReference type="InterPro" id="IPR013106">
    <property type="entry name" value="Ig_V-set"/>
</dbReference>
<dbReference type="STRING" id="33528.ENSGAFP00000003650"/>
<keyword evidence="2" id="KW-1003">Cell membrane</keyword>
<evidence type="ECO:0000256" key="5">
    <source>
        <dbReference type="ARBA" id="ARBA00022989"/>
    </source>
</evidence>
<dbReference type="GO" id="GO:0031295">
    <property type="term" value="P:T cell costimulation"/>
    <property type="evidence" value="ECO:0007669"/>
    <property type="project" value="TreeGrafter"/>
</dbReference>
<feature type="domain" description="Ig-like" evidence="12">
    <location>
        <begin position="365"/>
        <end position="463"/>
    </location>
</feature>
<dbReference type="AlphaFoldDB" id="A0A315VJF3"/>